<reference evidence="4" key="1">
    <citation type="submission" date="2016-03" db="EMBL/GenBank/DDBJ databases">
        <authorList>
            <person name="Devillers Hugo."/>
        </authorList>
    </citation>
    <scope>NUCLEOTIDE SEQUENCE [LARGE SCALE GENOMIC DNA]</scope>
</reference>
<dbReference type="GO" id="GO:0005739">
    <property type="term" value="C:mitochondrion"/>
    <property type="evidence" value="ECO:0007669"/>
    <property type="project" value="TreeGrafter"/>
</dbReference>
<dbReference type="OrthoDB" id="426386at2759"/>
<evidence type="ECO:0000313" key="3">
    <source>
        <dbReference type="EMBL" id="SCV00113.1"/>
    </source>
</evidence>
<evidence type="ECO:0000256" key="1">
    <source>
        <dbReference type="SAM" id="MobiDB-lite"/>
    </source>
</evidence>
<gene>
    <name evidence="3" type="ORF">LANO_0F05248G</name>
</gene>
<accession>A0A1G4K832</accession>
<evidence type="ECO:0000259" key="2">
    <source>
        <dbReference type="Pfam" id="PF06916"/>
    </source>
</evidence>
<dbReference type="EMBL" id="LT598452">
    <property type="protein sequence ID" value="SCV00113.1"/>
    <property type="molecule type" value="Genomic_DNA"/>
</dbReference>
<protein>
    <submittedName>
        <fullName evidence="3">LANO_0F05248g1_1</fullName>
    </submittedName>
</protein>
<dbReference type="InterPro" id="IPR045866">
    <property type="entry name" value="FAM210A/B-like"/>
</dbReference>
<dbReference type="AlphaFoldDB" id="A0A1G4K832"/>
<sequence length="223" mass="25406">MLGRFPRLFTNGATRVPFPKWSFQRIPLRFNASVSKANEKPSLKKLMQTYGYSALAVYLGLSALDFPICFFAVHSLGEETIKVYINKAKQVVGYGRNEQEMVQDIRAKIQENERKKASGELENVSRWERIKESTLLTEILIAYGIHKSLIVFRLPVTAAITPATVKLMQKWGFNLGRFNKNFKTTGESAKIKYKTGDPKDFVSGKQVPKQTQNNGKKWFDGMM</sequence>
<organism evidence="3 4">
    <name type="scientific">Lachancea nothofagi CBS 11611</name>
    <dbReference type="NCBI Taxonomy" id="1266666"/>
    <lineage>
        <taxon>Eukaryota</taxon>
        <taxon>Fungi</taxon>
        <taxon>Dikarya</taxon>
        <taxon>Ascomycota</taxon>
        <taxon>Saccharomycotina</taxon>
        <taxon>Saccharomycetes</taxon>
        <taxon>Saccharomycetales</taxon>
        <taxon>Saccharomycetaceae</taxon>
        <taxon>Lachancea</taxon>
    </lineage>
</organism>
<feature type="domain" description="DUF1279" evidence="2">
    <location>
        <begin position="43"/>
        <end position="162"/>
    </location>
</feature>
<name>A0A1G4K832_9SACH</name>
<evidence type="ECO:0000313" key="4">
    <source>
        <dbReference type="Proteomes" id="UP000189911"/>
    </source>
</evidence>
<feature type="region of interest" description="Disordered" evidence="1">
    <location>
        <begin position="202"/>
        <end position="223"/>
    </location>
</feature>
<keyword evidence="4" id="KW-1185">Reference proteome</keyword>
<dbReference type="PANTHER" id="PTHR21377">
    <property type="entry name" value="PROTEIN FAM210B, MITOCHONDRIAL"/>
    <property type="match status" value="1"/>
</dbReference>
<dbReference type="InterPro" id="IPR009688">
    <property type="entry name" value="FAM210A/B-like_dom"/>
</dbReference>
<proteinExistence type="predicted"/>
<dbReference type="Pfam" id="PF06916">
    <property type="entry name" value="FAM210A-B_dom"/>
    <property type="match status" value="1"/>
</dbReference>
<dbReference type="Proteomes" id="UP000189911">
    <property type="component" value="Chromosome F"/>
</dbReference>
<dbReference type="PANTHER" id="PTHR21377:SF0">
    <property type="entry name" value="PROTEIN FAM210B, MITOCHONDRIAL"/>
    <property type="match status" value="1"/>
</dbReference>